<feature type="transmembrane region" description="Helical" evidence="4">
    <location>
        <begin position="222"/>
        <end position="241"/>
    </location>
</feature>
<keyword evidence="4" id="KW-0812">Transmembrane</keyword>
<evidence type="ECO:0000256" key="1">
    <source>
        <dbReference type="ARBA" id="ARBA00010163"/>
    </source>
</evidence>
<evidence type="ECO:0000256" key="4">
    <source>
        <dbReference type="SAM" id="Phobius"/>
    </source>
</evidence>
<proteinExistence type="inferred from homology"/>
<sequence length="452" mass="52788">MSQEKQSYIEKQLEAKYSLEEGTISFAFQREKIKLDEEAEIGMLNDVGSFIEKETIFTEDELILKFHKPSYFKTFSQLKTLDMRSRYMFASQLLKKIINHPFPRLHLVVCPDNILIDESMTPHLLHYGVKESLPPYEKEPERLWQEIKAVVAASVDDKYSFEQYLQFNQTIDLSKATEEILQSENEHELLSKIQKQLKEIERSEKQFTKVTKKQWKWQRYSIGGLNILLVPLLIYSLYSLIITQPKQAAFVSSQEHFLKSEYSGVVTSLSNYKVKDMPKVIQYQLALSYLVNESLSESQKDNISNTITLQSDQRYFHYWIYIGRGEPEEALKMARELEDLDLIMYALIHYEEAVKADRDMKDEEKQQELDKIKSEKNEYKEEIKALEEELKGQESEDVLGNPVEEPLEEPAEAEKPAEENKEEAGKEEKPADESKENGSKENENKGKDDKES</sequence>
<reference evidence="5 6" key="1">
    <citation type="submission" date="2023-07" db="EMBL/GenBank/DDBJ databases">
        <title>Genomic Encyclopedia of Type Strains, Phase IV (KMG-IV): sequencing the most valuable type-strain genomes for metagenomic binning, comparative biology and taxonomic classification.</title>
        <authorList>
            <person name="Goeker M."/>
        </authorList>
    </citation>
    <scope>NUCLEOTIDE SEQUENCE [LARGE SCALE GENOMIC DNA]</scope>
    <source>
        <strain evidence="5 6">DSM 23494</strain>
    </source>
</reference>
<feature type="compositionally biased region" description="Basic and acidic residues" evidence="3">
    <location>
        <begin position="412"/>
        <end position="452"/>
    </location>
</feature>
<keyword evidence="6" id="KW-1185">Reference proteome</keyword>
<evidence type="ECO:0000313" key="6">
    <source>
        <dbReference type="Proteomes" id="UP001238088"/>
    </source>
</evidence>
<comment type="caution">
    <text evidence="5">The sequence shown here is derived from an EMBL/GenBank/DDBJ whole genome shotgun (WGS) entry which is preliminary data.</text>
</comment>
<evidence type="ECO:0000313" key="5">
    <source>
        <dbReference type="EMBL" id="MDQ0273313.1"/>
    </source>
</evidence>
<dbReference type="NCBIfam" id="TIGR03926">
    <property type="entry name" value="T7_EssB"/>
    <property type="match status" value="1"/>
</dbReference>
<feature type="compositionally biased region" description="Basic and acidic residues" evidence="3">
    <location>
        <begin position="384"/>
        <end position="394"/>
    </location>
</feature>
<dbReference type="Proteomes" id="UP001238088">
    <property type="component" value="Unassembled WGS sequence"/>
</dbReference>
<keyword evidence="4" id="KW-0472">Membrane</keyword>
<dbReference type="InterPro" id="IPR042565">
    <property type="entry name" value="T7SS_EssB_C"/>
</dbReference>
<dbReference type="RefSeq" id="WP_307479266.1">
    <property type="nucleotide sequence ID" value="NZ_JAUSUB010000037.1"/>
</dbReference>
<dbReference type="Gene3D" id="1.10.510.10">
    <property type="entry name" value="Transferase(Phosphotransferase) domain 1"/>
    <property type="match status" value="1"/>
</dbReference>
<feature type="region of interest" description="Disordered" evidence="3">
    <location>
        <begin position="384"/>
        <end position="452"/>
    </location>
</feature>
<dbReference type="Pfam" id="PF10140">
    <property type="entry name" value="YukC"/>
    <property type="match status" value="1"/>
</dbReference>
<organism evidence="5 6">
    <name type="scientific">Cytobacillus purgationiresistens</name>
    <dbReference type="NCBI Taxonomy" id="863449"/>
    <lineage>
        <taxon>Bacteria</taxon>
        <taxon>Bacillati</taxon>
        <taxon>Bacillota</taxon>
        <taxon>Bacilli</taxon>
        <taxon>Bacillales</taxon>
        <taxon>Bacillaceae</taxon>
        <taxon>Cytobacillus</taxon>
    </lineage>
</organism>
<dbReference type="EMBL" id="JAUSUB010000037">
    <property type="protein sequence ID" value="MDQ0273313.1"/>
    <property type="molecule type" value="Genomic_DNA"/>
</dbReference>
<keyword evidence="4" id="KW-1133">Transmembrane helix</keyword>
<feature type="coiled-coil region" evidence="2">
    <location>
        <begin position="183"/>
        <end position="213"/>
    </location>
</feature>
<name>A0ABU0APU7_9BACI</name>
<evidence type="ECO:0000256" key="3">
    <source>
        <dbReference type="SAM" id="MobiDB-lite"/>
    </source>
</evidence>
<accession>A0ABU0APU7</accession>
<keyword evidence="2" id="KW-0175">Coiled coil</keyword>
<gene>
    <name evidence="5" type="ORF">J2S17_005245</name>
</gene>
<comment type="similarity">
    <text evidence="1">Belongs to the EssB family.</text>
</comment>
<protein>
    <submittedName>
        <fullName evidence="5">Type VII secretion protein EssB</fullName>
    </submittedName>
</protein>
<dbReference type="InterPro" id="IPR018778">
    <property type="entry name" value="T7SS_EssB"/>
</dbReference>
<evidence type="ECO:0000256" key="2">
    <source>
        <dbReference type="SAM" id="Coils"/>
    </source>
</evidence>
<dbReference type="Gene3D" id="1.25.40.680">
    <property type="entry name" value="Type VII secretion system EssB, C-terminal-like domain"/>
    <property type="match status" value="1"/>
</dbReference>